<sequence length="349" mass="36768">MRVPRKVMVLGGCGITGSVAARVAATLPGVDVVVADRVAGADVRLDVTDPAALREALRDTDVVLNTVGPFLRFGTTVLRAAIDTGTHYLDLCDDWQPTQDLLLLDDDARAAGVIAVVGMGASPGAVNLLARLAAARVGALTDLYVAWPADGKAEAGAALVHWMHQISGDIPAVRDGRLVLEPPLRAVDLPGGTAYTVGHPEPVTFHRAFRPRGDAATLMVASPTTIAYLDLVRRDIDAGRHTPESAARELVRPRIGRAVRAALRRPAGPGSLPPFFALARGAREVVVRLDHPWLLDDMGEATGLSLGLALAQVVNGTITGPGVHAPEDVVDPERFFADLARHHPAAVVR</sequence>
<organism evidence="2 3">
    <name type="scientific">Saccharothrix violaceirubra</name>
    <dbReference type="NCBI Taxonomy" id="413306"/>
    <lineage>
        <taxon>Bacteria</taxon>
        <taxon>Bacillati</taxon>
        <taxon>Actinomycetota</taxon>
        <taxon>Actinomycetes</taxon>
        <taxon>Pseudonocardiales</taxon>
        <taxon>Pseudonocardiaceae</taxon>
        <taxon>Saccharothrix</taxon>
    </lineage>
</organism>
<dbReference type="RefSeq" id="WP_221447199.1">
    <property type="nucleotide sequence ID" value="NZ_BAABAI010000015.1"/>
</dbReference>
<dbReference type="Pfam" id="PF03435">
    <property type="entry name" value="Sacchrp_dh_NADP"/>
    <property type="match status" value="1"/>
</dbReference>
<dbReference type="Proteomes" id="UP000542674">
    <property type="component" value="Unassembled WGS sequence"/>
</dbReference>
<protein>
    <recommendedName>
        <fullName evidence="1">Saccharopine dehydrogenase NADP binding domain-containing protein</fullName>
    </recommendedName>
</protein>
<accession>A0A7W7T2N7</accession>
<feature type="domain" description="Saccharopine dehydrogenase NADP binding" evidence="1">
    <location>
        <begin position="8"/>
        <end position="116"/>
    </location>
</feature>
<dbReference type="Gene3D" id="3.40.50.720">
    <property type="entry name" value="NAD(P)-binding Rossmann-like Domain"/>
    <property type="match status" value="1"/>
</dbReference>
<dbReference type="SUPFAM" id="SSF51735">
    <property type="entry name" value="NAD(P)-binding Rossmann-fold domains"/>
    <property type="match status" value="1"/>
</dbReference>
<dbReference type="EMBL" id="JACHJS010000001">
    <property type="protein sequence ID" value="MBB4964887.1"/>
    <property type="molecule type" value="Genomic_DNA"/>
</dbReference>
<dbReference type="Gene3D" id="3.30.360.10">
    <property type="entry name" value="Dihydrodipicolinate Reductase, domain 2"/>
    <property type="match status" value="1"/>
</dbReference>
<evidence type="ECO:0000259" key="1">
    <source>
        <dbReference type="Pfam" id="PF03435"/>
    </source>
</evidence>
<dbReference type="PANTHER" id="PTHR43796">
    <property type="entry name" value="CARBOXYNORSPERMIDINE SYNTHASE"/>
    <property type="match status" value="1"/>
</dbReference>
<dbReference type="AlphaFoldDB" id="A0A7W7T2N7"/>
<reference evidence="2 3" key="1">
    <citation type="submission" date="2020-08" db="EMBL/GenBank/DDBJ databases">
        <title>Sequencing the genomes of 1000 actinobacteria strains.</title>
        <authorList>
            <person name="Klenk H.-P."/>
        </authorList>
    </citation>
    <scope>NUCLEOTIDE SEQUENCE [LARGE SCALE GENOMIC DNA]</scope>
    <source>
        <strain evidence="2 3">DSM 45084</strain>
    </source>
</reference>
<proteinExistence type="predicted"/>
<evidence type="ECO:0000313" key="2">
    <source>
        <dbReference type="EMBL" id="MBB4964887.1"/>
    </source>
</evidence>
<keyword evidence="3" id="KW-1185">Reference proteome</keyword>
<dbReference type="PANTHER" id="PTHR43796:SF2">
    <property type="entry name" value="CARBOXYNORSPERMIDINE SYNTHASE"/>
    <property type="match status" value="1"/>
</dbReference>
<name>A0A7W7T2N7_9PSEU</name>
<evidence type="ECO:0000313" key="3">
    <source>
        <dbReference type="Proteomes" id="UP000542674"/>
    </source>
</evidence>
<comment type="caution">
    <text evidence="2">The sequence shown here is derived from an EMBL/GenBank/DDBJ whole genome shotgun (WGS) entry which is preliminary data.</text>
</comment>
<gene>
    <name evidence="2" type="ORF">F4559_002246</name>
</gene>
<dbReference type="InterPro" id="IPR005097">
    <property type="entry name" value="Sacchrp_dh_NADP-bd"/>
</dbReference>
<dbReference type="InterPro" id="IPR036291">
    <property type="entry name" value="NAD(P)-bd_dom_sf"/>
</dbReference>